<dbReference type="EMBL" id="AXZV01000003">
    <property type="protein sequence ID" value="KGH43889.1"/>
    <property type="molecule type" value="Genomic_DNA"/>
</dbReference>
<reference evidence="2 3" key="1">
    <citation type="journal article" date="2014" name="Genome Announc.">
        <title>Draft Genome Sequence of Lactobacillus plantarum CMPG5300, a Human Vaginal Isolate.</title>
        <authorList>
            <person name="Malik S."/>
            <person name="Siezen R.J."/>
            <person name="Renckens B."/>
            <person name="Vaneechoutte M."/>
            <person name="Vanderleyden J."/>
            <person name="Lebeer S."/>
        </authorList>
    </citation>
    <scope>NUCLEOTIDE SEQUENCE [LARGE SCALE GENOMIC DNA]</scope>
    <source>
        <strain evidence="2 3">CMPG5300</strain>
    </source>
</reference>
<dbReference type="SUPFAM" id="SSF109797">
    <property type="entry name" value="Bacteriocin immunity protein-like"/>
    <property type="match status" value="1"/>
</dbReference>
<comment type="caution">
    <text evidence="2">The sequence shown here is derived from an EMBL/GenBank/DDBJ whole genome shotgun (WGS) entry which is preliminary data.</text>
</comment>
<keyword evidence="1" id="KW-0079">Bacteriocin immunity</keyword>
<evidence type="ECO:0000313" key="2">
    <source>
        <dbReference type="EMBL" id="KGH43889.1"/>
    </source>
</evidence>
<dbReference type="InterPro" id="IPR023130">
    <property type="entry name" value="Ta0600-like_sf"/>
</dbReference>
<dbReference type="Proteomes" id="UP000029801">
    <property type="component" value="Chromosome"/>
</dbReference>
<dbReference type="AlphaFoldDB" id="A0AAW3FSD2"/>
<proteinExistence type="predicted"/>
<dbReference type="RefSeq" id="WP_047672947.1">
    <property type="nucleotide sequence ID" value="NZ_CM002918.1"/>
</dbReference>
<dbReference type="InterPro" id="IPR015046">
    <property type="entry name" value="LciA_Immunity-like"/>
</dbReference>
<evidence type="ECO:0000256" key="1">
    <source>
        <dbReference type="ARBA" id="ARBA00023025"/>
    </source>
</evidence>
<gene>
    <name evidence="2" type="ORF">CMPG5300_0757</name>
</gene>
<sequence>MLYSWHGGINVNKNDKAKRLMQQIDVAYNDPEVKQDAQVRADLLRYAMELDKNGNYLLIATKVNGMAMRVMRDHMHQPLQAINTLYTHQTARTSEYYWGVAAASIFSGLW</sequence>
<name>A0AAW3FSD2_LACPN</name>
<evidence type="ECO:0000313" key="3">
    <source>
        <dbReference type="Proteomes" id="UP000029801"/>
    </source>
</evidence>
<dbReference type="Pfam" id="PF08951">
    <property type="entry name" value="EntA_Immun"/>
    <property type="match status" value="1"/>
</dbReference>
<dbReference type="Gene3D" id="1.20.1440.50">
    <property type="entry name" value="Ta0600-like"/>
    <property type="match status" value="1"/>
</dbReference>
<organism evidence="2 3">
    <name type="scientific">Lactiplantibacillus plantarum CMPG5300</name>
    <dbReference type="NCBI Taxonomy" id="1304889"/>
    <lineage>
        <taxon>Bacteria</taxon>
        <taxon>Bacillati</taxon>
        <taxon>Bacillota</taxon>
        <taxon>Bacilli</taxon>
        <taxon>Lactobacillales</taxon>
        <taxon>Lactobacillaceae</taxon>
        <taxon>Lactiplantibacillus</taxon>
    </lineage>
</organism>
<dbReference type="GO" id="GO:0030153">
    <property type="term" value="P:bacteriocin immunity"/>
    <property type="evidence" value="ECO:0007669"/>
    <property type="project" value="UniProtKB-KW"/>
</dbReference>
<accession>A0AAW3FSD2</accession>
<protein>
    <submittedName>
        <fullName evidence="2">Bacteriocin immunity protein</fullName>
    </submittedName>
</protein>